<dbReference type="GO" id="GO:0006808">
    <property type="term" value="P:regulation of nitrogen utilization"/>
    <property type="evidence" value="ECO:0007669"/>
    <property type="project" value="UniProtKB-UniRule"/>
</dbReference>
<dbReference type="Pfam" id="PF01909">
    <property type="entry name" value="NTP_transf_2"/>
    <property type="match status" value="1"/>
</dbReference>
<feature type="domain" description="ACT" evidence="9">
    <location>
        <begin position="728"/>
        <end position="813"/>
    </location>
</feature>
<keyword evidence="1 8" id="KW-0808">Transferase</keyword>
<dbReference type="PANTHER" id="PTHR47320:SF1">
    <property type="entry name" value="BIFUNCTIONAL URIDYLYLTRANSFERASE_URIDYLYL-REMOVING ENZYME"/>
    <property type="match status" value="1"/>
</dbReference>
<keyword evidence="4 8" id="KW-0378">Hydrolase</keyword>
<dbReference type="EMBL" id="NTJZ01000001">
    <property type="protein sequence ID" value="PDH35436.1"/>
    <property type="molecule type" value="Genomic_DNA"/>
</dbReference>
<protein>
    <recommendedName>
        <fullName evidence="8">Bifunctional uridylyltransferase/uridylyl-removing enzyme</fullName>
        <shortName evidence="8">UTase/UR</shortName>
    </recommendedName>
    <alternativeName>
        <fullName evidence="8">Bifunctional [protein-PII] modification enzyme</fullName>
    </alternativeName>
    <alternativeName>
        <fullName evidence="8">Bifunctional nitrogen sensor protein</fullName>
    </alternativeName>
    <domain>
        <recommendedName>
            <fullName evidence="8">[Protein-PII] uridylyltransferase</fullName>
            <shortName evidence="8">PII uridylyltransferase</shortName>
            <shortName evidence="8">UTase</shortName>
            <ecNumber evidence="8">2.7.7.59</ecNumber>
        </recommendedName>
    </domain>
    <domain>
        <recommendedName>
            <fullName evidence="8">[Protein-PII]-UMP uridylyl-removing enzyme</fullName>
            <shortName evidence="8">UR</shortName>
            <ecNumber evidence="8">3.1.4.-</ecNumber>
        </recommendedName>
    </domain>
</protein>
<dbReference type="SUPFAM" id="SSF81301">
    <property type="entry name" value="Nucleotidyltransferase"/>
    <property type="match status" value="1"/>
</dbReference>
<dbReference type="Gene3D" id="3.30.70.260">
    <property type="match status" value="1"/>
</dbReference>
<dbReference type="SUPFAM" id="SSF109604">
    <property type="entry name" value="HD-domain/PDEase-like"/>
    <property type="match status" value="1"/>
</dbReference>
<comment type="activity regulation">
    <text evidence="8">Uridylyltransferase (UTase) activity is inhibited by glutamine, while glutamine activates uridylyl-removing (UR) activity.</text>
</comment>
<evidence type="ECO:0000256" key="5">
    <source>
        <dbReference type="ARBA" id="ARBA00022842"/>
    </source>
</evidence>
<comment type="caution">
    <text evidence="11">The sequence shown here is derived from an EMBL/GenBank/DDBJ whole genome shotgun (WGS) entry which is preliminary data.</text>
</comment>
<dbReference type="SUPFAM" id="SSF81593">
    <property type="entry name" value="Nucleotidyltransferase substrate binding subunit/domain"/>
    <property type="match status" value="1"/>
</dbReference>
<dbReference type="CDD" id="cd05401">
    <property type="entry name" value="NT_GlnE_GlnD_like"/>
    <property type="match status" value="1"/>
</dbReference>
<evidence type="ECO:0000313" key="11">
    <source>
        <dbReference type="EMBL" id="PDH35436.1"/>
    </source>
</evidence>
<evidence type="ECO:0000256" key="6">
    <source>
        <dbReference type="ARBA" id="ARBA00023268"/>
    </source>
</evidence>
<dbReference type="Pfam" id="PF01842">
    <property type="entry name" value="ACT"/>
    <property type="match status" value="1"/>
</dbReference>
<comment type="catalytic activity">
    <reaction evidence="8">
        <text>[protein-PII]-uridylyl-L-tyrosine + H2O = [protein-PII]-L-tyrosine + UMP + H(+)</text>
        <dbReference type="Rhea" id="RHEA:48600"/>
        <dbReference type="Rhea" id="RHEA-COMP:12147"/>
        <dbReference type="Rhea" id="RHEA-COMP:12148"/>
        <dbReference type="ChEBI" id="CHEBI:15377"/>
        <dbReference type="ChEBI" id="CHEBI:15378"/>
        <dbReference type="ChEBI" id="CHEBI:46858"/>
        <dbReference type="ChEBI" id="CHEBI:57865"/>
        <dbReference type="ChEBI" id="CHEBI:90602"/>
    </reaction>
</comment>
<evidence type="ECO:0000259" key="9">
    <source>
        <dbReference type="PROSITE" id="PS51671"/>
    </source>
</evidence>
<name>A0A2A5WH26_9GAMM</name>
<sequence>MVIELKLEENDADIATDFSLDTELLDINHLRTAVANAGSPTPLLSKALRQASEVLHSRYKKNLNITRIVFGRAWAVDEVLRLAWNAQNWPDPNDISLVAVGGYGRSELFPHSDIDLLLLTRKSRFNKKYKDYISAFLTMLWDIGLEPGHSVRSVRQCKQEAIKDITVATALMESRLLQGPEDLHTLMTVATNEKRVWPIKKFFKAKVDEQIARHEKYHDVDYALEPNIKTSPGGLRDIQTIAWVSKRHFGAGSFKDLVRLGFLKESEEALISTGQKFLWKLRCGLHFLEGRSEDRLLFDKQRELAQLFDYHDDKKSLGVEKLMKQYYRAVANLRELNDLLLQHFDEVILRAGKRAKIRPLNNRFQVRDDYIEVIHPNVFECNPSALIEIFVLIGDSPKIKGIRASTIGLLRESRHLINDDFRNDARNTSLFIELLRTQNHMTLQLRRMARYDILGRYLPEFGQISGQMQHDLFHIYTVDAHTLQVVENMRKFRLPQAAEKFPVAAHIFNNLPKVELLYIAGLYHDIAKGRGGNHSELGKIDAVNFCERHQLSKWDTGLVSWLVDKHLLMSMTAQRKDTNDPAIIKEFAEQMGDKLHLDYLYAMTVADICATNPELWNSWRATLLRQLYTNTKKAFQLGLEKPINRQERIADKQQSARAKLLERGLSANQIEIVWTKADDEYFVRESSANIIWHTEGIANFENENKSEERPLILVQDMEENVEGEGATQVFIYANNADFLFANSTAAFEKLNLNIYGARVFTSANDHCMDTFTVLENTGLPVGKNPKRQDEIRKVLTEHLTSGNEAIKPISFRRTRKEKYFAKSIEVTFVNTSEKKYSTLEVNCPDQPGILASVGKILAANGVNLKDARITTLGERVEDLFFITDQTGNSIEEKSLLEKLQSEIKTELKNRLAA</sequence>
<dbReference type="InterPro" id="IPR010043">
    <property type="entry name" value="UTase/UR"/>
</dbReference>
<evidence type="ECO:0000256" key="2">
    <source>
        <dbReference type="ARBA" id="ARBA00022695"/>
    </source>
</evidence>
<dbReference type="PIRSF" id="PIRSF006288">
    <property type="entry name" value="PII_uridyltransf"/>
    <property type="match status" value="1"/>
</dbReference>
<dbReference type="SMART" id="SM00471">
    <property type="entry name" value="HDc"/>
    <property type="match status" value="1"/>
</dbReference>
<dbReference type="InterPro" id="IPR002912">
    <property type="entry name" value="ACT_dom"/>
</dbReference>
<dbReference type="EC" id="2.7.7.59" evidence="8"/>
<dbReference type="PANTHER" id="PTHR47320">
    <property type="entry name" value="BIFUNCTIONAL URIDYLYLTRANSFERASE/URIDYLYL-REMOVING ENZYME"/>
    <property type="match status" value="1"/>
</dbReference>
<evidence type="ECO:0000256" key="7">
    <source>
        <dbReference type="ARBA" id="ARBA00047968"/>
    </source>
</evidence>
<feature type="domain" description="HD" evidence="10">
    <location>
        <begin position="478"/>
        <end position="600"/>
    </location>
</feature>
<dbReference type="EC" id="3.1.4.-" evidence="8"/>
<evidence type="ECO:0000256" key="8">
    <source>
        <dbReference type="HAMAP-Rule" id="MF_00277"/>
    </source>
</evidence>
<keyword evidence="3" id="KW-0677">Repeat</keyword>
<dbReference type="Pfam" id="PF08335">
    <property type="entry name" value="GlnD_UR_UTase"/>
    <property type="match status" value="1"/>
</dbReference>
<gene>
    <name evidence="8 11" type="primary">glnD</name>
    <name evidence="11" type="ORF">CNF02_01630</name>
</gene>
<dbReference type="CDD" id="cd00077">
    <property type="entry name" value="HDc"/>
    <property type="match status" value="1"/>
</dbReference>
<dbReference type="Pfam" id="PF01966">
    <property type="entry name" value="HD"/>
    <property type="match status" value="1"/>
</dbReference>
<dbReference type="CDD" id="cd04900">
    <property type="entry name" value="ACT_UUR-like_1"/>
    <property type="match status" value="1"/>
</dbReference>
<keyword evidence="6 8" id="KW-0511">Multifunctional enzyme</keyword>
<dbReference type="Gene3D" id="1.10.3090.10">
    <property type="entry name" value="cca-adding enzyme, domain 2"/>
    <property type="match status" value="1"/>
</dbReference>
<keyword evidence="5 8" id="KW-0460">Magnesium</keyword>
<comment type="catalytic activity">
    <reaction evidence="8">
        <text>[protein-PII]-L-tyrosine + UTP = [protein-PII]-uridylyl-L-tyrosine + diphosphate</text>
        <dbReference type="Rhea" id="RHEA:13673"/>
        <dbReference type="Rhea" id="RHEA-COMP:12147"/>
        <dbReference type="Rhea" id="RHEA-COMP:12148"/>
        <dbReference type="ChEBI" id="CHEBI:33019"/>
        <dbReference type="ChEBI" id="CHEBI:46398"/>
        <dbReference type="ChEBI" id="CHEBI:46858"/>
        <dbReference type="ChEBI" id="CHEBI:90602"/>
        <dbReference type="EC" id="2.7.7.59"/>
    </reaction>
</comment>
<dbReference type="PROSITE" id="PS51671">
    <property type="entry name" value="ACT"/>
    <property type="match status" value="2"/>
</dbReference>
<keyword evidence="2 8" id="KW-0548">Nucleotidyltransferase</keyword>
<evidence type="ECO:0000259" key="10">
    <source>
        <dbReference type="PROSITE" id="PS51831"/>
    </source>
</evidence>
<dbReference type="GO" id="GO:0008773">
    <property type="term" value="F:[protein-PII] uridylyltransferase activity"/>
    <property type="evidence" value="ECO:0007669"/>
    <property type="project" value="UniProtKB-UniRule"/>
</dbReference>
<evidence type="ECO:0000256" key="1">
    <source>
        <dbReference type="ARBA" id="ARBA00022679"/>
    </source>
</evidence>
<dbReference type="InterPro" id="IPR006674">
    <property type="entry name" value="HD_domain"/>
</dbReference>
<comment type="similarity">
    <text evidence="8">Belongs to the GlnD family.</text>
</comment>
<dbReference type="CDD" id="cd04899">
    <property type="entry name" value="ACT_ACR-UUR-like_2"/>
    <property type="match status" value="1"/>
</dbReference>
<comment type="function">
    <text evidence="8">Modifies, by uridylylation and deuridylylation, the PII regulatory proteins (GlnB and homologs), in response to the nitrogen status of the cell that GlnD senses through the glutamine level. Under low glutamine levels, catalyzes the conversion of the PII proteins and UTP to PII-UMP and PPi, while under higher glutamine levels, GlnD hydrolyzes PII-UMP to PII and UMP (deuridylylation). Thus, controls uridylylation state and activity of the PII proteins, and plays an important role in the regulation of nitrogen metabolism.</text>
</comment>
<comment type="domain">
    <text evidence="8">Has four distinct domains: an N-terminal nucleotidyltransferase (NT) domain responsible for UTase activity, a central HD domain that encodes UR activity, and two C-terminal ACT domains that seem to have a role in glutamine sensing.</text>
</comment>
<dbReference type="Proteomes" id="UP000219329">
    <property type="component" value="Unassembled WGS sequence"/>
</dbReference>
<accession>A0A2A5WH26</accession>
<feature type="domain" description="ACT" evidence="9">
    <location>
        <begin position="838"/>
        <end position="913"/>
    </location>
</feature>
<evidence type="ECO:0000256" key="3">
    <source>
        <dbReference type="ARBA" id="ARBA00022737"/>
    </source>
</evidence>
<dbReference type="GO" id="GO:0008081">
    <property type="term" value="F:phosphoric diester hydrolase activity"/>
    <property type="evidence" value="ECO:0007669"/>
    <property type="project" value="UniProtKB-UniRule"/>
</dbReference>
<dbReference type="PROSITE" id="PS51831">
    <property type="entry name" value="HD"/>
    <property type="match status" value="1"/>
</dbReference>
<comment type="catalytic activity">
    <reaction evidence="7">
        <text>guanosine 3',5'-bis(diphosphate) + H2O = GDP + diphosphate + H(+)</text>
        <dbReference type="Rhea" id="RHEA:14253"/>
        <dbReference type="ChEBI" id="CHEBI:15377"/>
        <dbReference type="ChEBI" id="CHEBI:15378"/>
        <dbReference type="ChEBI" id="CHEBI:33019"/>
        <dbReference type="ChEBI" id="CHEBI:58189"/>
        <dbReference type="ChEBI" id="CHEBI:77828"/>
        <dbReference type="EC" id="3.1.7.2"/>
    </reaction>
</comment>
<dbReference type="SUPFAM" id="SSF55021">
    <property type="entry name" value="ACT-like"/>
    <property type="match status" value="1"/>
</dbReference>
<dbReference type="InterPro" id="IPR045865">
    <property type="entry name" value="ACT-like_dom_sf"/>
</dbReference>
<dbReference type="InterPro" id="IPR043519">
    <property type="entry name" value="NT_sf"/>
</dbReference>
<dbReference type="InterPro" id="IPR002934">
    <property type="entry name" value="Polymerase_NTP_transf_dom"/>
</dbReference>
<organism evidence="11 12">
    <name type="scientific">OM182 bacterium MED-G28</name>
    <dbReference type="NCBI Taxonomy" id="1986256"/>
    <lineage>
        <taxon>Bacteria</taxon>
        <taxon>Pseudomonadati</taxon>
        <taxon>Pseudomonadota</taxon>
        <taxon>Gammaproteobacteria</taxon>
        <taxon>OMG group</taxon>
        <taxon>OM182 clade</taxon>
    </lineage>
</organism>
<evidence type="ECO:0000256" key="4">
    <source>
        <dbReference type="ARBA" id="ARBA00022801"/>
    </source>
</evidence>
<comment type="cofactor">
    <cofactor evidence="8">
        <name>Mg(2+)</name>
        <dbReference type="ChEBI" id="CHEBI:18420"/>
    </cofactor>
</comment>
<dbReference type="InterPro" id="IPR003607">
    <property type="entry name" value="HD/PDEase_dom"/>
</dbReference>
<comment type="caution">
    <text evidence="8">Lacks conserved residue(s) required for the propagation of feature annotation.</text>
</comment>
<evidence type="ECO:0000313" key="12">
    <source>
        <dbReference type="Proteomes" id="UP000219329"/>
    </source>
</evidence>
<dbReference type="HAMAP" id="MF_00277">
    <property type="entry name" value="PII_uridylyl_transf"/>
    <property type="match status" value="1"/>
</dbReference>
<proteinExistence type="inferred from homology"/>
<dbReference type="FunFam" id="1.10.3090.10:FF:000005">
    <property type="entry name" value="Bifunctional uridylyltransferase/uridylyl-removing enzyme"/>
    <property type="match status" value="1"/>
</dbReference>
<dbReference type="NCBIfam" id="TIGR01693">
    <property type="entry name" value="UTase_glnD"/>
    <property type="match status" value="1"/>
</dbReference>
<feature type="region of interest" description="Uridylyltransferase" evidence="8">
    <location>
        <begin position="1"/>
        <end position="359"/>
    </location>
</feature>
<dbReference type="AlphaFoldDB" id="A0A2A5WH26"/>
<reference evidence="11 12" key="1">
    <citation type="submission" date="2017-08" db="EMBL/GenBank/DDBJ databases">
        <title>Fine stratification of microbial communities through a metagenomic profile of the photic zone.</title>
        <authorList>
            <person name="Haro-Moreno J.M."/>
            <person name="Lopez-Perez M."/>
            <person name="De La Torre J."/>
            <person name="Picazo A."/>
            <person name="Camacho A."/>
            <person name="Rodriguez-Valera F."/>
        </authorList>
    </citation>
    <scope>NUCLEOTIDE SEQUENCE [LARGE SCALE GENOMIC DNA]</scope>
    <source>
        <strain evidence="11">MED-G28</strain>
    </source>
</reference>
<dbReference type="GO" id="GO:0008893">
    <property type="term" value="F:guanosine-3',5'-bis(diphosphate) 3'-diphosphatase activity"/>
    <property type="evidence" value="ECO:0007669"/>
    <property type="project" value="UniProtKB-EC"/>
</dbReference>
<dbReference type="InterPro" id="IPR013546">
    <property type="entry name" value="PII_UdlTrfase/GS_AdlTrfase"/>
</dbReference>